<feature type="domain" description="Sigma 54 modulation/S30EA ribosomal protein C-terminal" evidence="2">
    <location>
        <begin position="122"/>
        <end position="172"/>
    </location>
</feature>
<feature type="compositionally biased region" description="Basic and acidic residues" evidence="1">
    <location>
        <begin position="12"/>
        <end position="26"/>
    </location>
</feature>
<dbReference type="PANTHER" id="PTHR33231">
    <property type="entry name" value="30S RIBOSOMAL PROTEIN"/>
    <property type="match status" value="1"/>
</dbReference>
<proteinExistence type="predicted"/>
<dbReference type="KEGG" id="daur:Daura_29655"/>
<dbReference type="InterPro" id="IPR050574">
    <property type="entry name" value="HPF/YfiA_ribosome-assoc"/>
</dbReference>
<feature type="region of interest" description="Disordered" evidence="1">
    <location>
        <begin position="1"/>
        <end position="26"/>
    </location>
</feature>
<dbReference type="PANTHER" id="PTHR33231:SF1">
    <property type="entry name" value="30S RIBOSOMAL PROTEIN"/>
    <property type="match status" value="1"/>
</dbReference>
<dbReference type="EMBL" id="CP073767">
    <property type="protein sequence ID" value="UWZ50956.1"/>
    <property type="molecule type" value="Genomic_DNA"/>
</dbReference>
<organism evidence="3 4">
    <name type="scientific">Dactylosporangium aurantiacum</name>
    <dbReference type="NCBI Taxonomy" id="35754"/>
    <lineage>
        <taxon>Bacteria</taxon>
        <taxon>Bacillati</taxon>
        <taxon>Actinomycetota</taxon>
        <taxon>Actinomycetes</taxon>
        <taxon>Micromonosporales</taxon>
        <taxon>Micromonosporaceae</taxon>
        <taxon>Dactylosporangium</taxon>
    </lineage>
</organism>
<evidence type="ECO:0000313" key="3">
    <source>
        <dbReference type="EMBL" id="UWZ50956.1"/>
    </source>
</evidence>
<evidence type="ECO:0000259" key="2">
    <source>
        <dbReference type="Pfam" id="PF16321"/>
    </source>
</evidence>
<dbReference type="AlphaFoldDB" id="A0A9Q9I880"/>
<dbReference type="GO" id="GO:0043024">
    <property type="term" value="F:ribosomal small subunit binding"/>
    <property type="evidence" value="ECO:0007669"/>
    <property type="project" value="TreeGrafter"/>
</dbReference>
<sequence length="246" mass="26444">MHDLDVAPTDEVELRSRGPIGQDDRDGARAAIADVLARHGCAGGARVRLTGGHHPGGPMVVQVNLRVAGAPARVQVDGPSPAAAVAAAAVRLDHQVQRLRTVWEPWPWPDPQRRTLAVPGRDVITRRKAVPLRPRRTCQAASMLAAMDYDVCLFTDADTGEDAVVYRAGPTGLRVARQRSMRPAPTPGTPVPTVNSRRTPQLTPEAAAARLAEGWLPFLFFTDPGTARGAVVYRRYDGGITLLRPA</sequence>
<reference evidence="3" key="1">
    <citation type="submission" date="2021-04" db="EMBL/GenBank/DDBJ databases">
        <title>Dactylosporangium aurantiacum NRRL B-8018 full assembly.</title>
        <authorList>
            <person name="Hartkoorn R.C."/>
            <person name="Beaudoing E."/>
            <person name="Hot D."/>
        </authorList>
    </citation>
    <scope>NUCLEOTIDE SEQUENCE</scope>
    <source>
        <strain evidence="3">NRRL B-8018</strain>
    </source>
</reference>
<dbReference type="InterPro" id="IPR032528">
    <property type="entry name" value="Ribosom_S30AE_C"/>
</dbReference>
<keyword evidence="4" id="KW-1185">Reference proteome</keyword>
<dbReference type="GO" id="GO:0022627">
    <property type="term" value="C:cytosolic small ribosomal subunit"/>
    <property type="evidence" value="ECO:0007669"/>
    <property type="project" value="TreeGrafter"/>
</dbReference>
<name>A0A9Q9I880_9ACTN</name>
<dbReference type="GO" id="GO:0045900">
    <property type="term" value="P:negative regulation of translational elongation"/>
    <property type="evidence" value="ECO:0007669"/>
    <property type="project" value="TreeGrafter"/>
</dbReference>
<accession>A0A9Q9I880</accession>
<dbReference type="Gene3D" id="3.30.505.50">
    <property type="entry name" value="Sigma 54 modulation/S30EA ribosomal protein, C-terminal domain"/>
    <property type="match status" value="1"/>
</dbReference>
<dbReference type="Pfam" id="PF16321">
    <property type="entry name" value="Ribosom_S30AE_C"/>
    <property type="match status" value="1"/>
</dbReference>
<protein>
    <submittedName>
        <fullName evidence="3">Sigma 54 modulation/S30EA ribosomal C-terminal domain-containing protein</fullName>
    </submittedName>
</protein>
<dbReference type="Proteomes" id="UP001058003">
    <property type="component" value="Chromosome"/>
</dbReference>
<evidence type="ECO:0000256" key="1">
    <source>
        <dbReference type="SAM" id="MobiDB-lite"/>
    </source>
</evidence>
<evidence type="ECO:0000313" key="4">
    <source>
        <dbReference type="Proteomes" id="UP001058003"/>
    </source>
</evidence>
<gene>
    <name evidence="3" type="ORF">Daura_29655</name>
</gene>
<dbReference type="InterPro" id="IPR038416">
    <property type="entry name" value="Ribosom_S30AE_C_sf"/>
</dbReference>
<dbReference type="RefSeq" id="WP_033360827.1">
    <property type="nucleotide sequence ID" value="NZ_CP073767.1"/>
</dbReference>